<keyword evidence="1" id="KW-0472">Membrane</keyword>
<dbReference type="PANTHER" id="PTHR34821">
    <property type="entry name" value="INNER MEMBRANE PROTEIN YDCZ"/>
    <property type="match status" value="1"/>
</dbReference>
<dbReference type="GO" id="GO:0005886">
    <property type="term" value="C:plasma membrane"/>
    <property type="evidence" value="ECO:0007669"/>
    <property type="project" value="TreeGrafter"/>
</dbReference>
<evidence type="ECO:0000313" key="3">
    <source>
        <dbReference type="Proteomes" id="UP000295097"/>
    </source>
</evidence>
<gene>
    <name evidence="2" type="ORF">EDC90_100291</name>
</gene>
<dbReference type="EMBL" id="SMAR01000002">
    <property type="protein sequence ID" value="TCT44542.1"/>
    <property type="molecule type" value="Genomic_DNA"/>
</dbReference>
<feature type="transmembrane region" description="Helical" evidence="1">
    <location>
        <begin position="21"/>
        <end position="41"/>
    </location>
</feature>
<evidence type="ECO:0000313" key="2">
    <source>
        <dbReference type="EMBL" id="TCT44542.1"/>
    </source>
</evidence>
<proteinExistence type="predicted"/>
<feature type="transmembrane region" description="Helical" evidence="1">
    <location>
        <begin position="119"/>
        <end position="143"/>
    </location>
</feature>
<dbReference type="InterPro" id="IPR006750">
    <property type="entry name" value="YdcZ"/>
</dbReference>
<dbReference type="PROSITE" id="PS51257">
    <property type="entry name" value="PROKAR_LIPOPROTEIN"/>
    <property type="match status" value="1"/>
</dbReference>
<keyword evidence="3" id="KW-1185">Reference proteome</keyword>
<sequence>MLLKLTPLMTEEKQTTATRPALIYFAAAFGAGCLLAMMTHMNGVVTQYGNALYSSWTAHGIGTLAAVIILSVQFFRRSAATRPTGDSLRGIPWWAYLGGVSGAATVVFASLAVNSPLALSGTIALGLGGQVLFSLAADYWGFFGLPARKLDMRDLLTVTLILMGSLLIILSGASQ</sequence>
<accession>A0A4R3P4V4</accession>
<dbReference type="Pfam" id="PF04657">
    <property type="entry name" value="DMT_YdcZ"/>
    <property type="match status" value="1"/>
</dbReference>
<feature type="transmembrane region" description="Helical" evidence="1">
    <location>
        <begin position="155"/>
        <end position="173"/>
    </location>
</feature>
<feature type="transmembrane region" description="Helical" evidence="1">
    <location>
        <begin position="53"/>
        <end position="72"/>
    </location>
</feature>
<evidence type="ECO:0000256" key="1">
    <source>
        <dbReference type="SAM" id="Phobius"/>
    </source>
</evidence>
<reference evidence="2 3" key="1">
    <citation type="submission" date="2019-03" db="EMBL/GenBank/DDBJ databases">
        <title>Freshwater and sediment microbial communities from various areas in North America, analyzing microbe dynamics in response to fracking.</title>
        <authorList>
            <person name="Lamendella R."/>
        </authorList>
    </citation>
    <scope>NUCLEOTIDE SEQUENCE [LARGE SCALE GENOMIC DNA]</scope>
    <source>
        <strain evidence="2 3">175.2</strain>
    </source>
</reference>
<dbReference type="PANTHER" id="PTHR34821:SF2">
    <property type="entry name" value="INNER MEMBRANE PROTEIN YDCZ"/>
    <property type="match status" value="1"/>
</dbReference>
<dbReference type="Proteomes" id="UP000295097">
    <property type="component" value="Unassembled WGS sequence"/>
</dbReference>
<protein>
    <submittedName>
        <fullName evidence="2">Transporter family-2 protein</fullName>
    </submittedName>
</protein>
<organism evidence="2 3">
    <name type="scientific">Martelella mediterranea</name>
    <dbReference type="NCBI Taxonomy" id="293089"/>
    <lineage>
        <taxon>Bacteria</taxon>
        <taxon>Pseudomonadati</taxon>
        <taxon>Pseudomonadota</taxon>
        <taxon>Alphaproteobacteria</taxon>
        <taxon>Hyphomicrobiales</taxon>
        <taxon>Aurantimonadaceae</taxon>
        <taxon>Martelella</taxon>
    </lineage>
</organism>
<dbReference type="AlphaFoldDB" id="A0A4R3P4V4"/>
<name>A0A4R3P4V4_9HYPH</name>
<feature type="transmembrane region" description="Helical" evidence="1">
    <location>
        <begin position="93"/>
        <end position="113"/>
    </location>
</feature>
<keyword evidence="1" id="KW-1133">Transmembrane helix</keyword>
<keyword evidence="1" id="KW-0812">Transmembrane</keyword>
<comment type="caution">
    <text evidence="2">The sequence shown here is derived from an EMBL/GenBank/DDBJ whole genome shotgun (WGS) entry which is preliminary data.</text>
</comment>